<protein>
    <recommendedName>
        <fullName evidence="3">Secreted protein</fullName>
    </recommendedName>
</protein>
<evidence type="ECO:0008006" key="3">
    <source>
        <dbReference type="Google" id="ProtNLM"/>
    </source>
</evidence>
<keyword evidence="2" id="KW-1185">Reference proteome</keyword>
<sequence>MSTVTDQTAVVCVAVCVAVGVSVGSSPSLASSRQPASVRVTVVEPRPARSRRLEGVPLLDSLTNRCKKPLSV</sequence>
<organism evidence="1 2">
    <name type="scientific">Haloarchaeobius litoreus</name>
    <dbReference type="NCBI Taxonomy" id="755306"/>
    <lineage>
        <taxon>Archaea</taxon>
        <taxon>Methanobacteriati</taxon>
        <taxon>Methanobacteriota</taxon>
        <taxon>Stenosarchaea group</taxon>
        <taxon>Halobacteria</taxon>
        <taxon>Halobacteriales</taxon>
        <taxon>Halorubellaceae</taxon>
        <taxon>Haloarchaeobius</taxon>
    </lineage>
</organism>
<proteinExistence type="predicted"/>
<dbReference type="Proteomes" id="UP001597034">
    <property type="component" value="Unassembled WGS sequence"/>
</dbReference>
<dbReference type="AlphaFoldDB" id="A0ABD6DIC8"/>
<accession>A0ABD6DIC8</accession>
<dbReference type="RefSeq" id="WP_256398690.1">
    <property type="nucleotide sequence ID" value="NZ_JANHJR010000001.1"/>
</dbReference>
<name>A0ABD6DIC8_9EURY</name>
<evidence type="ECO:0000313" key="1">
    <source>
        <dbReference type="EMBL" id="MFD1645791.1"/>
    </source>
</evidence>
<comment type="caution">
    <text evidence="1">The sequence shown here is derived from an EMBL/GenBank/DDBJ whole genome shotgun (WGS) entry which is preliminary data.</text>
</comment>
<evidence type="ECO:0000313" key="2">
    <source>
        <dbReference type="Proteomes" id="UP001597034"/>
    </source>
</evidence>
<dbReference type="EMBL" id="JBHUDO010000002">
    <property type="protein sequence ID" value="MFD1645791.1"/>
    <property type="molecule type" value="Genomic_DNA"/>
</dbReference>
<gene>
    <name evidence="1" type="ORF">ACFSBL_08860</name>
</gene>
<reference evidence="1 2" key="1">
    <citation type="journal article" date="2019" name="Int. J. Syst. Evol. Microbiol.">
        <title>The Global Catalogue of Microorganisms (GCM) 10K type strain sequencing project: providing services to taxonomists for standard genome sequencing and annotation.</title>
        <authorList>
            <consortium name="The Broad Institute Genomics Platform"/>
            <consortium name="The Broad Institute Genome Sequencing Center for Infectious Disease"/>
            <person name="Wu L."/>
            <person name="Ma J."/>
        </authorList>
    </citation>
    <scope>NUCLEOTIDE SEQUENCE [LARGE SCALE GENOMIC DNA]</scope>
    <source>
        <strain evidence="1 2">CGMCC 1.10390</strain>
    </source>
</reference>